<sequence length="41" mass="4689">MNLVKMPTKATTIMTIAIPSRTRVQLRYTFQQSGAHLLTRL</sequence>
<evidence type="ECO:0000313" key="1">
    <source>
        <dbReference type="EMBL" id="OXU19734.1"/>
    </source>
</evidence>
<dbReference type="EMBL" id="NNAY01003249">
    <property type="protein sequence ID" value="OXU19734.1"/>
    <property type="molecule type" value="Genomic_DNA"/>
</dbReference>
<comment type="caution">
    <text evidence="1">The sequence shown here is derived from an EMBL/GenBank/DDBJ whole genome shotgun (WGS) entry which is preliminary data.</text>
</comment>
<protein>
    <submittedName>
        <fullName evidence="1">Uncharacterized protein</fullName>
    </submittedName>
</protein>
<evidence type="ECO:0000313" key="2">
    <source>
        <dbReference type="Proteomes" id="UP000215335"/>
    </source>
</evidence>
<dbReference type="Proteomes" id="UP000215335">
    <property type="component" value="Unassembled WGS sequence"/>
</dbReference>
<dbReference type="AlphaFoldDB" id="A0A232EMZ0"/>
<proteinExistence type="predicted"/>
<accession>A0A232EMZ0</accession>
<organism evidence="1 2">
    <name type="scientific">Trichomalopsis sarcophagae</name>
    <dbReference type="NCBI Taxonomy" id="543379"/>
    <lineage>
        <taxon>Eukaryota</taxon>
        <taxon>Metazoa</taxon>
        <taxon>Ecdysozoa</taxon>
        <taxon>Arthropoda</taxon>
        <taxon>Hexapoda</taxon>
        <taxon>Insecta</taxon>
        <taxon>Pterygota</taxon>
        <taxon>Neoptera</taxon>
        <taxon>Endopterygota</taxon>
        <taxon>Hymenoptera</taxon>
        <taxon>Apocrita</taxon>
        <taxon>Proctotrupomorpha</taxon>
        <taxon>Chalcidoidea</taxon>
        <taxon>Pteromalidae</taxon>
        <taxon>Pteromalinae</taxon>
        <taxon>Trichomalopsis</taxon>
    </lineage>
</organism>
<gene>
    <name evidence="1" type="ORF">TSAR_013321</name>
</gene>
<keyword evidence="2" id="KW-1185">Reference proteome</keyword>
<name>A0A232EMZ0_9HYME</name>
<reference evidence="1 2" key="1">
    <citation type="journal article" date="2017" name="Curr. Biol.">
        <title>The Evolution of Venom by Co-option of Single-Copy Genes.</title>
        <authorList>
            <person name="Martinson E.O."/>
            <person name="Mrinalini"/>
            <person name="Kelkar Y.D."/>
            <person name="Chang C.H."/>
            <person name="Werren J.H."/>
        </authorList>
    </citation>
    <scope>NUCLEOTIDE SEQUENCE [LARGE SCALE GENOMIC DNA]</scope>
    <source>
        <strain evidence="1 2">Alberta</strain>
        <tissue evidence="1">Whole body</tissue>
    </source>
</reference>